<reference evidence="1" key="1">
    <citation type="submission" date="2022-01" db="EMBL/GenBank/DDBJ databases">
        <authorList>
            <person name="King R."/>
        </authorList>
    </citation>
    <scope>NUCLEOTIDE SEQUENCE</scope>
</reference>
<gene>
    <name evidence="1" type="ORF">CEUTPL_LOCUS655</name>
</gene>
<dbReference type="Proteomes" id="UP001152799">
    <property type="component" value="Chromosome 1"/>
</dbReference>
<evidence type="ECO:0000313" key="1">
    <source>
        <dbReference type="EMBL" id="CAG9759919.1"/>
    </source>
</evidence>
<keyword evidence="2" id="KW-1185">Reference proteome</keyword>
<proteinExistence type="predicted"/>
<dbReference type="AlphaFoldDB" id="A0A9N9MD71"/>
<protein>
    <submittedName>
        <fullName evidence="1">Uncharacterized protein</fullName>
    </submittedName>
</protein>
<dbReference type="EMBL" id="OU892277">
    <property type="protein sequence ID" value="CAG9759919.1"/>
    <property type="molecule type" value="Genomic_DNA"/>
</dbReference>
<organism evidence="1 2">
    <name type="scientific">Ceutorhynchus assimilis</name>
    <name type="common">cabbage seed weevil</name>
    <dbReference type="NCBI Taxonomy" id="467358"/>
    <lineage>
        <taxon>Eukaryota</taxon>
        <taxon>Metazoa</taxon>
        <taxon>Ecdysozoa</taxon>
        <taxon>Arthropoda</taxon>
        <taxon>Hexapoda</taxon>
        <taxon>Insecta</taxon>
        <taxon>Pterygota</taxon>
        <taxon>Neoptera</taxon>
        <taxon>Endopterygota</taxon>
        <taxon>Coleoptera</taxon>
        <taxon>Polyphaga</taxon>
        <taxon>Cucujiformia</taxon>
        <taxon>Curculionidae</taxon>
        <taxon>Ceutorhynchinae</taxon>
        <taxon>Ceutorhynchus</taxon>
    </lineage>
</organism>
<evidence type="ECO:0000313" key="2">
    <source>
        <dbReference type="Proteomes" id="UP001152799"/>
    </source>
</evidence>
<sequence>MNYEYDSESLDSEVGEEQSGNLRFILDALSNHRVLFDKSQLSLIRKKKENSLIKLQESYQTIYGKSINVKQFKKKSFKI</sequence>
<accession>A0A9N9MD71</accession>
<dbReference type="OrthoDB" id="10535011at2759"/>
<name>A0A9N9MD71_9CUCU</name>